<dbReference type="EMBL" id="BLXT01002055">
    <property type="protein sequence ID" value="GFN90476.1"/>
    <property type="molecule type" value="Genomic_DNA"/>
</dbReference>
<dbReference type="AlphaFoldDB" id="A0AAV3Z7I8"/>
<reference evidence="1 2" key="1">
    <citation type="journal article" date="2021" name="Elife">
        <title>Chloroplast acquisition without the gene transfer in kleptoplastic sea slugs, Plakobranchus ocellatus.</title>
        <authorList>
            <person name="Maeda T."/>
            <person name="Takahashi S."/>
            <person name="Yoshida T."/>
            <person name="Shimamura S."/>
            <person name="Takaki Y."/>
            <person name="Nagai Y."/>
            <person name="Toyoda A."/>
            <person name="Suzuki Y."/>
            <person name="Arimoto A."/>
            <person name="Ishii H."/>
            <person name="Satoh N."/>
            <person name="Nishiyama T."/>
            <person name="Hasebe M."/>
            <person name="Maruyama T."/>
            <person name="Minagawa J."/>
            <person name="Obokata J."/>
            <person name="Shigenobu S."/>
        </authorList>
    </citation>
    <scope>NUCLEOTIDE SEQUENCE [LARGE SCALE GENOMIC DNA]</scope>
</reference>
<sequence>MCPTYRKLGRTLDHTFCHTWTAFLSQTLIVCPRRQGPVVHICQLRYYEPCQKVSYELDFVDEPRQPIPLERNGSTKLIQDHVPLYTERLKIKPSTFRDLQALKSVIPTDYFTFYDKLPS</sequence>
<name>A0AAV3Z7I8_9GAST</name>
<evidence type="ECO:0000313" key="1">
    <source>
        <dbReference type="EMBL" id="GFN90476.1"/>
    </source>
</evidence>
<proteinExistence type="predicted"/>
<gene>
    <name evidence="1" type="ORF">PoB_001698200</name>
</gene>
<organism evidence="1 2">
    <name type="scientific">Plakobranchus ocellatus</name>
    <dbReference type="NCBI Taxonomy" id="259542"/>
    <lineage>
        <taxon>Eukaryota</taxon>
        <taxon>Metazoa</taxon>
        <taxon>Spiralia</taxon>
        <taxon>Lophotrochozoa</taxon>
        <taxon>Mollusca</taxon>
        <taxon>Gastropoda</taxon>
        <taxon>Heterobranchia</taxon>
        <taxon>Euthyneura</taxon>
        <taxon>Panpulmonata</taxon>
        <taxon>Sacoglossa</taxon>
        <taxon>Placobranchoidea</taxon>
        <taxon>Plakobranchidae</taxon>
        <taxon>Plakobranchus</taxon>
    </lineage>
</organism>
<evidence type="ECO:0000313" key="2">
    <source>
        <dbReference type="Proteomes" id="UP000735302"/>
    </source>
</evidence>
<keyword evidence="2" id="KW-1185">Reference proteome</keyword>
<protein>
    <submittedName>
        <fullName evidence="1">Ribosome-recycling factor</fullName>
    </submittedName>
</protein>
<dbReference type="Proteomes" id="UP000735302">
    <property type="component" value="Unassembled WGS sequence"/>
</dbReference>
<comment type="caution">
    <text evidence="1">The sequence shown here is derived from an EMBL/GenBank/DDBJ whole genome shotgun (WGS) entry which is preliminary data.</text>
</comment>
<accession>A0AAV3Z7I8</accession>